<sequence>MVVDPYEVVLGALAIAIMICVPILAVFVFDLLVGRWDQTIEHWRNVRALRNQHGVPIERLAADLRRLRADLSHDETRSATHQIGARLAYDGLLIQACDMLGVQHDLRETTAGFDRDIERLRVEAALESAGLVLTDPRRRGQDVW</sequence>
<dbReference type="Proteomes" id="UP000704762">
    <property type="component" value="Unassembled WGS sequence"/>
</dbReference>
<keyword evidence="1" id="KW-1133">Transmembrane helix</keyword>
<name>A0ABS2RI43_9ACTN</name>
<accession>A0ABS2RI43</accession>
<proteinExistence type="predicted"/>
<protein>
    <submittedName>
        <fullName evidence="2">Uncharacterized protein</fullName>
    </submittedName>
</protein>
<comment type="caution">
    <text evidence="2">The sequence shown here is derived from an EMBL/GenBank/DDBJ whole genome shotgun (WGS) entry which is preliminary data.</text>
</comment>
<organism evidence="2 3">
    <name type="scientific">Microlunatus panaciterrae</name>
    <dbReference type="NCBI Taxonomy" id="400768"/>
    <lineage>
        <taxon>Bacteria</taxon>
        <taxon>Bacillati</taxon>
        <taxon>Actinomycetota</taxon>
        <taxon>Actinomycetes</taxon>
        <taxon>Propionibacteriales</taxon>
        <taxon>Propionibacteriaceae</taxon>
        <taxon>Microlunatus</taxon>
    </lineage>
</organism>
<reference evidence="2 3" key="1">
    <citation type="submission" date="2021-01" db="EMBL/GenBank/DDBJ databases">
        <title>Sequencing the genomes of 1000 actinobacteria strains.</title>
        <authorList>
            <person name="Klenk H.-P."/>
        </authorList>
    </citation>
    <scope>NUCLEOTIDE SEQUENCE [LARGE SCALE GENOMIC DNA]</scope>
    <source>
        <strain evidence="2 3">DSM 18662</strain>
    </source>
</reference>
<keyword evidence="1" id="KW-0812">Transmembrane</keyword>
<gene>
    <name evidence="2" type="ORF">JOE57_001587</name>
</gene>
<evidence type="ECO:0000313" key="2">
    <source>
        <dbReference type="EMBL" id="MBM7798666.1"/>
    </source>
</evidence>
<dbReference type="RefSeq" id="WP_204917183.1">
    <property type="nucleotide sequence ID" value="NZ_BAAAQP010000002.1"/>
</dbReference>
<keyword evidence="1" id="KW-0472">Membrane</keyword>
<feature type="transmembrane region" description="Helical" evidence="1">
    <location>
        <begin position="12"/>
        <end position="33"/>
    </location>
</feature>
<keyword evidence="3" id="KW-1185">Reference proteome</keyword>
<evidence type="ECO:0000256" key="1">
    <source>
        <dbReference type="SAM" id="Phobius"/>
    </source>
</evidence>
<evidence type="ECO:0000313" key="3">
    <source>
        <dbReference type="Proteomes" id="UP000704762"/>
    </source>
</evidence>
<dbReference type="EMBL" id="JAFBCF010000001">
    <property type="protein sequence ID" value="MBM7798666.1"/>
    <property type="molecule type" value="Genomic_DNA"/>
</dbReference>